<dbReference type="PANTHER" id="PTHR35807">
    <property type="entry name" value="TRANSCRIPTIONAL REGULATOR REDD-RELATED"/>
    <property type="match status" value="1"/>
</dbReference>
<accession>A0A1H0HD11</accession>
<protein>
    <submittedName>
        <fullName evidence="3">DNA-binding transcriptional activator of the SARP family</fullName>
    </submittedName>
</protein>
<reference evidence="3 4" key="1">
    <citation type="submission" date="2016-10" db="EMBL/GenBank/DDBJ databases">
        <authorList>
            <person name="de Groot N.N."/>
        </authorList>
    </citation>
    <scope>NUCLEOTIDE SEQUENCE [LARGE SCALE GENOMIC DNA]</scope>
    <source>
        <strain evidence="4">P4-7,KCTC 19426,CECT 7604</strain>
    </source>
</reference>
<dbReference type="InterPro" id="IPR051677">
    <property type="entry name" value="AfsR-DnrI-RedD_regulator"/>
</dbReference>
<dbReference type="AlphaFoldDB" id="A0A1H0HD11"/>
<dbReference type="Gene3D" id="1.25.40.10">
    <property type="entry name" value="Tetratricopeptide repeat domain"/>
    <property type="match status" value="1"/>
</dbReference>
<organism evidence="3 4">
    <name type="scientific">Nakamurella panacisegetis</name>
    <dbReference type="NCBI Taxonomy" id="1090615"/>
    <lineage>
        <taxon>Bacteria</taxon>
        <taxon>Bacillati</taxon>
        <taxon>Actinomycetota</taxon>
        <taxon>Actinomycetes</taxon>
        <taxon>Nakamurellales</taxon>
        <taxon>Nakamurellaceae</taxon>
        <taxon>Nakamurella</taxon>
    </lineage>
</organism>
<dbReference type="GO" id="GO:0003677">
    <property type="term" value="F:DNA binding"/>
    <property type="evidence" value="ECO:0007669"/>
    <property type="project" value="UniProtKB-KW"/>
</dbReference>
<evidence type="ECO:0000313" key="4">
    <source>
        <dbReference type="Proteomes" id="UP000198741"/>
    </source>
</evidence>
<dbReference type="Pfam" id="PF03704">
    <property type="entry name" value="BTAD"/>
    <property type="match status" value="1"/>
</dbReference>
<dbReference type="SUPFAM" id="SSF48452">
    <property type="entry name" value="TPR-like"/>
    <property type="match status" value="1"/>
</dbReference>
<name>A0A1H0HD11_9ACTN</name>
<dbReference type="SMART" id="SM01043">
    <property type="entry name" value="BTAD"/>
    <property type="match status" value="1"/>
</dbReference>
<gene>
    <name evidence="3" type="ORF">SAMN04515671_0019</name>
</gene>
<keyword evidence="4" id="KW-1185">Reference proteome</keyword>
<dbReference type="RefSeq" id="WP_157695076.1">
    <property type="nucleotide sequence ID" value="NZ_LT629710.1"/>
</dbReference>
<evidence type="ECO:0000259" key="2">
    <source>
        <dbReference type="SMART" id="SM01043"/>
    </source>
</evidence>
<keyword evidence="3" id="KW-0238">DNA-binding</keyword>
<dbReference type="STRING" id="1090615.SAMN04515671_0019"/>
<evidence type="ECO:0000313" key="3">
    <source>
        <dbReference type="EMBL" id="SDO16934.1"/>
    </source>
</evidence>
<sequence>MDESPPLKPRRIILHLIGGPYVTIDDRPLVLPEGSMRLLVFVSIQGPSNRRHIAATLWPDVNASRAAGNLRSALWRLRPAGVELVASTTRTISLAADVLVDVAQLDHWSDRVLNGRATVDDLLTGLPVDTFDLLPEWDDDWVVAERTRLRQRALHALEAAGRDLLSLGRHADALTSVLCAVRADPLRESARRLLIEVHLAEGNRTDAQQVYASYRATLRRELGMEPSRQLAAITFSELAMSGAQPTPPTARPTGISRPGRR</sequence>
<proteinExistence type="predicted"/>
<feature type="region of interest" description="Disordered" evidence="1">
    <location>
        <begin position="238"/>
        <end position="261"/>
    </location>
</feature>
<dbReference type="Proteomes" id="UP000198741">
    <property type="component" value="Chromosome I"/>
</dbReference>
<dbReference type="EMBL" id="LT629710">
    <property type="protein sequence ID" value="SDO16934.1"/>
    <property type="molecule type" value="Genomic_DNA"/>
</dbReference>
<evidence type="ECO:0000256" key="1">
    <source>
        <dbReference type="SAM" id="MobiDB-lite"/>
    </source>
</evidence>
<dbReference type="InterPro" id="IPR011990">
    <property type="entry name" value="TPR-like_helical_dom_sf"/>
</dbReference>
<dbReference type="OrthoDB" id="5509004at2"/>
<dbReference type="InterPro" id="IPR005158">
    <property type="entry name" value="BTAD"/>
</dbReference>
<feature type="domain" description="Bacterial transcriptional activator" evidence="2">
    <location>
        <begin position="100"/>
        <end position="234"/>
    </location>
</feature>